<dbReference type="EMBL" id="MN739412">
    <property type="protein sequence ID" value="QHT03532.1"/>
    <property type="molecule type" value="Genomic_DNA"/>
</dbReference>
<evidence type="ECO:0000256" key="1">
    <source>
        <dbReference type="SAM" id="Phobius"/>
    </source>
</evidence>
<name>A0A6C0CH88_9ZZZZ</name>
<feature type="transmembrane region" description="Helical" evidence="1">
    <location>
        <begin position="15"/>
        <end position="36"/>
    </location>
</feature>
<keyword evidence="1" id="KW-0472">Membrane</keyword>
<evidence type="ECO:0000313" key="2">
    <source>
        <dbReference type="EMBL" id="QHT03532.1"/>
    </source>
</evidence>
<protein>
    <submittedName>
        <fullName evidence="2">Uncharacterized protein</fullName>
    </submittedName>
</protein>
<proteinExistence type="predicted"/>
<keyword evidence="1" id="KW-1133">Transmembrane helix</keyword>
<keyword evidence="1" id="KW-0812">Transmembrane</keyword>
<dbReference type="AlphaFoldDB" id="A0A6C0CH88"/>
<organism evidence="2">
    <name type="scientific">viral metagenome</name>
    <dbReference type="NCBI Taxonomy" id="1070528"/>
    <lineage>
        <taxon>unclassified sequences</taxon>
        <taxon>metagenomes</taxon>
        <taxon>organismal metagenomes</taxon>
    </lineage>
</organism>
<sequence length="128" mass="13882">MDIREGARKEDPQGWFVICLFAVIVVIILCIIVYLMELDIKAPQIEQRCNPGVCKFNVFTGVKTCPPVGDPIGIQLAEGPEFCTSANYCQHTGYTCAVLADQSLNCAGVCDVPLCRCVQNPSQGAITI</sequence>
<reference evidence="2" key="1">
    <citation type="journal article" date="2020" name="Nature">
        <title>Giant virus diversity and host interactions through global metagenomics.</title>
        <authorList>
            <person name="Schulz F."/>
            <person name="Roux S."/>
            <person name="Paez-Espino D."/>
            <person name="Jungbluth S."/>
            <person name="Walsh D.A."/>
            <person name="Denef V.J."/>
            <person name="McMahon K.D."/>
            <person name="Konstantinidis K.T."/>
            <person name="Eloe-Fadrosh E.A."/>
            <person name="Kyrpides N.C."/>
            <person name="Woyke T."/>
        </authorList>
    </citation>
    <scope>NUCLEOTIDE SEQUENCE</scope>
    <source>
        <strain evidence="2">GVMAG-M-3300021079-18</strain>
    </source>
</reference>
<accession>A0A6C0CH88</accession>